<keyword evidence="7" id="KW-1185">Reference proteome</keyword>
<evidence type="ECO:0000313" key="6">
    <source>
        <dbReference type="EMBL" id="GAA4116354.1"/>
    </source>
</evidence>
<evidence type="ECO:0000256" key="1">
    <source>
        <dbReference type="ARBA" id="ARBA00000822"/>
    </source>
</evidence>
<comment type="catalytic activity">
    <reaction evidence="1">
        <text>Random endo-hydrolysis of N-acetyl-beta-D-glucosaminide (1-&gt;4)-beta-linkages in chitin and chitodextrins.</text>
        <dbReference type="EC" id="3.2.1.14"/>
    </reaction>
</comment>
<feature type="signal peptide" evidence="4">
    <location>
        <begin position="1"/>
        <end position="29"/>
    </location>
</feature>
<evidence type="ECO:0000256" key="3">
    <source>
        <dbReference type="ARBA" id="ARBA00023024"/>
    </source>
</evidence>
<name>A0ABP7XH45_9ACTN</name>
<evidence type="ECO:0000313" key="7">
    <source>
        <dbReference type="Proteomes" id="UP001501495"/>
    </source>
</evidence>
<proteinExistence type="predicted"/>
<dbReference type="Gene3D" id="3.20.20.80">
    <property type="entry name" value="Glycosidases"/>
    <property type="match status" value="1"/>
</dbReference>
<organism evidence="6 7">
    <name type="scientific">Nocardioides fonticola</name>
    <dbReference type="NCBI Taxonomy" id="450363"/>
    <lineage>
        <taxon>Bacteria</taxon>
        <taxon>Bacillati</taxon>
        <taxon>Actinomycetota</taxon>
        <taxon>Actinomycetes</taxon>
        <taxon>Propionibacteriales</taxon>
        <taxon>Nocardioidaceae</taxon>
        <taxon>Nocardioides</taxon>
    </lineage>
</organism>
<evidence type="ECO:0000256" key="4">
    <source>
        <dbReference type="SAM" id="SignalP"/>
    </source>
</evidence>
<evidence type="ECO:0000259" key="5">
    <source>
        <dbReference type="PROSITE" id="PS51910"/>
    </source>
</evidence>
<keyword evidence="3" id="KW-0624">Polysaccharide degradation</keyword>
<feature type="domain" description="GH18" evidence="5">
    <location>
        <begin position="46"/>
        <end position="391"/>
    </location>
</feature>
<keyword evidence="4" id="KW-0732">Signal</keyword>
<dbReference type="Proteomes" id="UP001501495">
    <property type="component" value="Unassembled WGS sequence"/>
</dbReference>
<dbReference type="SMART" id="SM00636">
    <property type="entry name" value="Glyco_18"/>
    <property type="match status" value="1"/>
</dbReference>
<dbReference type="Pfam" id="PF00704">
    <property type="entry name" value="Glyco_hydro_18"/>
    <property type="match status" value="1"/>
</dbReference>
<dbReference type="InterPro" id="IPR011583">
    <property type="entry name" value="Chitinase_II/V-like_cat"/>
</dbReference>
<dbReference type="InterPro" id="IPR029070">
    <property type="entry name" value="Chitinase_insertion_sf"/>
</dbReference>
<dbReference type="InterPro" id="IPR001223">
    <property type="entry name" value="Glyco_hydro18_cat"/>
</dbReference>
<dbReference type="RefSeq" id="WP_344732783.1">
    <property type="nucleotide sequence ID" value="NZ_BAAAZH010000012.1"/>
</dbReference>
<feature type="chain" id="PRO_5046498221" description="chitinase" evidence="4">
    <location>
        <begin position="30"/>
        <end position="391"/>
    </location>
</feature>
<dbReference type="InterPro" id="IPR050314">
    <property type="entry name" value="Glycosyl_Hydrlase_18"/>
</dbReference>
<dbReference type="Gene3D" id="3.10.50.10">
    <property type="match status" value="1"/>
</dbReference>
<comment type="caution">
    <text evidence="6">The sequence shown here is derived from an EMBL/GenBank/DDBJ whole genome shotgun (WGS) entry which is preliminary data.</text>
</comment>
<dbReference type="PANTHER" id="PTHR11177">
    <property type="entry name" value="CHITINASE"/>
    <property type="match status" value="1"/>
</dbReference>
<accession>A0ABP7XH45</accession>
<dbReference type="EC" id="3.2.1.14" evidence="2"/>
<keyword evidence="3" id="KW-0119">Carbohydrate metabolism</keyword>
<dbReference type="EMBL" id="BAAAZH010000012">
    <property type="protein sequence ID" value="GAA4116354.1"/>
    <property type="molecule type" value="Genomic_DNA"/>
</dbReference>
<evidence type="ECO:0000256" key="2">
    <source>
        <dbReference type="ARBA" id="ARBA00012729"/>
    </source>
</evidence>
<reference evidence="7" key="1">
    <citation type="journal article" date="2019" name="Int. J. Syst. Evol. Microbiol.">
        <title>The Global Catalogue of Microorganisms (GCM) 10K type strain sequencing project: providing services to taxonomists for standard genome sequencing and annotation.</title>
        <authorList>
            <consortium name="The Broad Institute Genomics Platform"/>
            <consortium name="The Broad Institute Genome Sequencing Center for Infectious Disease"/>
            <person name="Wu L."/>
            <person name="Ma J."/>
        </authorList>
    </citation>
    <scope>NUCLEOTIDE SEQUENCE [LARGE SCALE GENOMIC DNA]</scope>
    <source>
        <strain evidence="7">JCM 16703</strain>
    </source>
</reference>
<keyword evidence="3" id="KW-0146">Chitin degradation</keyword>
<protein>
    <recommendedName>
        <fullName evidence="2">chitinase</fullName>
        <ecNumber evidence="2">3.2.1.14</ecNumber>
    </recommendedName>
</protein>
<sequence>MTGGGRRRLGALVAATASVLALLAAPGTAAPQAIQAPDRFEAAPGRWVMGYFPLYERRLLPIGEIDWSAMTHLVVGRVSPLPDGGLDEDYDWDADRAPAYAKRLADAATAHGVTPLLMIGGAGDHDAFLAAARDHRGDLVAHLVTAMRDGGFAGLDLDWEPVVDGDQEPLLALARDLREALPDAVLTMPVGWVASTSPLEFPDLYAQLAGVLDRLDVMSYGMAGAWPGWRSWHSSALRGASASTPSSIEANVAAYRDAGVPAAQLGIGIGFYGSCWRGVTGPRQRLDGAALVADDGVMAYTTIVRSYYTRRAYRYDTEAQAPYLRLPGGHGPRRCTYVSYEDPRSVAAKGDYATAAGLGAEIVWSIPQGHVRGAAAGRTDPLLRAVRRHFR</sequence>
<dbReference type="PANTHER" id="PTHR11177:SF317">
    <property type="entry name" value="CHITINASE 12-RELATED"/>
    <property type="match status" value="1"/>
</dbReference>
<gene>
    <name evidence="6" type="ORF">GCM10022215_15960</name>
</gene>
<dbReference type="InterPro" id="IPR017853">
    <property type="entry name" value="GH"/>
</dbReference>
<dbReference type="SUPFAM" id="SSF51445">
    <property type="entry name" value="(Trans)glycosidases"/>
    <property type="match status" value="1"/>
</dbReference>
<dbReference type="PROSITE" id="PS51910">
    <property type="entry name" value="GH18_2"/>
    <property type="match status" value="1"/>
</dbReference>